<accession>A0AAN4ZKZ5</accession>
<evidence type="ECO:0000313" key="2">
    <source>
        <dbReference type="EMBL" id="GMR43207.1"/>
    </source>
</evidence>
<dbReference type="EMBL" id="BTRK01000003">
    <property type="protein sequence ID" value="GMR43207.1"/>
    <property type="molecule type" value="Genomic_DNA"/>
</dbReference>
<feature type="compositionally biased region" description="Basic and acidic residues" evidence="1">
    <location>
        <begin position="13"/>
        <end position="23"/>
    </location>
</feature>
<proteinExistence type="predicted"/>
<reference evidence="3" key="1">
    <citation type="submission" date="2022-10" db="EMBL/GenBank/DDBJ databases">
        <title>Genome assembly of Pristionchus species.</title>
        <authorList>
            <person name="Yoshida K."/>
            <person name="Sommer R.J."/>
        </authorList>
    </citation>
    <scope>NUCLEOTIDE SEQUENCE [LARGE SCALE GENOMIC DNA]</scope>
    <source>
        <strain evidence="3">RS5460</strain>
    </source>
</reference>
<dbReference type="Proteomes" id="UP001328107">
    <property type="component" value="Unassembled WGS sequence"/>
</dbReference>
<feature type="non-terminal residue" evidence="2">
    <location>
        <position position="275"/>
    </location>
</feature>
<comment type="caution">
    <text evidence="2">The sequence shown here is derived from an EMBL/GenBank/DDBJ whole genome shotgun (WGS) entry which is preliminary data.</text>
</comment>
<evidence type="ECO:0000256" key="1">
    <source>
        <dbReference type="SAM" id="MobiDB-lite"/>
    </source>
</evidence>
<evidence type="ECO:0000313" key="3">
    <source>
        <dbReference type="Proteomes" id="UP001328107"/>
    </source>
</evidence>
<feature type="non-terminal residue" evidence="2">
    <location>
        <position position="1"/>
    </location>
</feature>
<gene>
    <name evidence="2" type="ORF">PMAYCL1PPCAC_13402</name>
</gene>
<name>A0AAN4ZKZ5_9BILA</name>
<feature type="region of interest" description="Disordered" evidence="1">
    <location>
        <begin position="1"/>
        <end position="23"/>
    </location>
</feature>
<sequence length="275" mass="31579">KEEHTTKQIKTGPTKEHEHREKEGDAVRLIAFENGSKLLIEFFYDCDGIVLGDCKLVENVNDLVFFFTRHQTESNDAFPTVFNVTLGDLTINMFDSNKDCARFRIGPFLAHHLADRSIAYQSIRRPSETPEYTMKVHISYSKKDYLTTLSEDRSELANNVRTRGINVSMEPVNVLIPSELENVLVPSEPENVSIPTELVNVPILTEVAGLFSMYFYNIFFGGYTERNKQWVEVKLEMDVETIREIIVASAHRYNCALKLRDFNNAASILEHCDRF</sequence>
<protein>
    <submittedName>
        <fullName evidence="2">Uncharacterized protein</fullName>
    </submittedName>
</protein>
<organism evidence="2 3">
    <name type="scientific">Pristionchus mayeri</name>
    <dbReference type="NCBI Taxonomy" id="1317129"/>
    <lineage>
        <taxon>Eukaryota</taxon>
        <taxon>Metazoa</taxon>
        <taxon>Ecdysozoa</taxon>
        <taxon>Nematoda</taxon>
        <taxon>Chromadorea</taxon>
        <taxon>Rhabditida</taxon>
        <taxon>Rhabditina</taxon>
        <taxon>Diplogasteromorpha</taxon>
        <taxon>Diplogasteroidea</taxon>
        <taxon>Neodiplogasteridae</taxon>
        <taxon>Pristionchus</taxon>
    </lineage>
</organism>
<dbReference type="AlphaFoldDB" id="A0AAN4ZKZ5"/>
<keyword evidence="3" id="KW-1185">Reference proteome</keyword>